<proteinExistence type="predicted"/>
<dbReference type="Proteomes" id="UP000265520">
    <property type="component" value="Unassembled WGS sequence"/>
</dbReference>
<comment type="caution">
    <text evidence="2">The sequence shown here is derived from an EMBL/GenBank/DDBJ whole genome shotgun (WGS) entry which is preliminary data.</text>
</comment>
<dbReference type="EMBL" id="LXQA011146994">
    <property type="protein sequence ID" value="MCI86674.1"/>
    <property type="molecule type" value="Genomic_DNA"/>
</dbReference>
<feature type="compositionally biased region" description="Basic and acidic residues" evidence="1">
    <location>
        <begin position="1"/>
        <end position="19"/>
    </location>
</feature>
<evidence type="ECO:0000256" key="1">
    <source>
        <dbReference type="SAM" id="MobiDB-lite"/>
    </source>
</evidence>
<name>A0A392VE67_9FABA</name>
<feature type="non-terminal residue" evidence="2">
    <location>
        <position position="1"/>
    </location>
</feature>
<accession>A0A392VE67</accession>
<sequence length="72" mass="7722">CSHDVGERRDGTIEDRTDSARLNGTTRFDDKSGHAGTLGTVSGFANRVLTETGVVGLCLGRRDFAVREARQG</sequence>
<feature type="non-terminal residue" evidence="2">
    <location>
        <position position="72"/>
    </location>
</feature>
<keyword evidence="3" id="KW-1185">Reference proteome</keyword>
<evidence type="ECO:0000313" key="3">
    <source>
        <dbReference type="Proteomes" id="UP000265520"/>
    </source>
</evidence>
<evidence type="ECO:0000313" key="2">
    <source>
        <dbReference type="EMBL" id="MCI86674.1"/>
    </source>
</evidence>
<reference evidence="2 3" key="1">
    <citation type="journal article" date="2018" name="Front. Plant Sci.">
        <title>Red Clover (Trifolium pratense) and Zigzag Clover (T. medium) - A Picture of Genomic Similarities and Differences.</title>
        <authorList>
            <person name="Dluhosova J."/>
            <person name="Istvanek J."/>
            <person name="Nedelnik J."/>
            <person name="Repkova J."/>
        </authorList>
    </citation>
    <scope>NUCLEOTIDE SEQUENCE [LARGE SCALE GENOMIC DNA]</scope>
    <source>
        <strain evidence="3">cv. 10/8</strain>
        <tissue evidence="2">Leaf</tissue>
    </source>
</reference>
<protein>
    <submittedName>
        <fullName evidence="2">Uncharacterized protein</fullName>
    </submittedName>
</protein>
<dbReference type="AlphaFoldDB" id="A0A392VE67"/>
<organism evidence="2 3">
    <name type="scientific">Trifolium medium</name>
    <dbReference type="NCBI Taxonomy" id="97028"/>
    <lineage>
        <taxon>Eukaryota</taxon>
        <taxon>Viridiplantae</taxon>
        <taxon>Streptophyta</taxon>
        <taxon>Embryophyta</taxon>
        <taxon>Tracheophyta</taxon>
        <taxon>Spermatophyta</taxon>
        <taxon>Magnoliopsida</taxon>
        <taxon>eudicotyledons</taxon>
        <taxon>Gunneridae</taxon>
        <taxon>Pentapetalae</taxon>
        <taxon>rosids</taxon>
        <taxon>fabids</taxon>
        <taxon>Fabales</taxon>
        <taxon>Fabaceae</taxon>
        <taxon>Papilionoideae</taxon>
        <taxon>50 kb inversion clade</taxon>
        <taxon>NPAAA clade</taxon>
        <taxon>Hologalegina</taxon>
        <taxon>IRL clade</taxon>
        <taxon>Trifolieae</taxon>
        <taxon>Trifolium</taxon>
    </lineage>
</organism>
<feature type="region of interest" description="Disordered" evidence="1">
    <location>
        <begin position="1"/>
        <end position="35"/>
    </location>
</feature>